<keyword evidence="1" id="KW-0378">Hydrolase</keyword>
<accession>A0A7R8VAW5</accession>
<gene>
    <name evidence="2" type="ORF">TDIB3V08_LOCUS1101</name>
</gene>
<sequence length="188" mass="20684">MEKHLGKPPSVHPTEIRTSISPSSAIEVNTTSVLANYTTEAALRPQSSHSQPTKLGAHWPGPVPSLLVLALTRLPLGFYPTSTRLLRPRVTSTCLFSLVLITCLTASQRFYLVGSNNTQTRFRVLKIDRTEPRELSVVDDGTEYSHDEIRDLVTMIDVGNRTRVGQRLTSNGVARVVSAFGIVGKFNL</sequence>
<name>A0A7R8VAW5_TIMDO</name>
<proteinExistence type="predicted"/>
<evidence type="ECO:0000313" key="2">
    <source>
        <dbReference type="EMBL" id="CAD7194684.1"/>
    </source>
</evidence>
<dbReference type="GO" id="GO:0043813">
    <property type="term" value="F:phosphatidylinositol-3,5-bisphosphate 5-phosphatase activity"/>
    <property type="evidence" value="ECO:0007669"/>
    <property type="project" value="InterPro"/>
</dbReference>
<evidence type="ECO:0000256" key="1">
    <source>
        <dbReference type="ARBA" id="ARBA00022801"/>
    </source>
</evidence>
<reference evidence="2" key="1">
    <citation type="submission" date="2020-11" db="EMBL/GenBank/DDBJ databases">
        <authorList>
            <person name="Tran Van P."/>
        </authorList>
    </citation>
    <scope>NUCLEOTIDE SEQUENCE</scope>
</reference>
<organism evidence="2">
    <name type="scientific">Timema douglasi</name>
    <name type="common">Walking stick</name>
    <dbReference type="NCBI Taxonomy" id="61478"/>
    <lineage>
        <taxon>Eukaryota</taxon>
        <taxon>Metazoa</taxon>
        <taxon>Ecdysozoa</taxon>
        <taxon>Arthropoda</taxon>
        <taxon>Hexapoda</taxon>
        <taxon>Insecta</taxon>
        <taxon>Pterygota</taxon>
        <taxon>Neoptera</taxon>
        <taxon>Polyneoptera</taxon>
        <taxon>Phasmatodea</taxon>
        <taxon>Timematodea</taxon>
        <taxon>Timematoidea</taxon>
        <taxon>Timematidae</taxon>
        <taxon>Timema</taxon>
    </lineage>
</organism>
<dbReference type="InterPro" id="IPR043573">
    <property type="entry name" value="Fig4-like"/>
</dbReference>
<protein>
    <submittedName>
        <fullName evidence="2">Uncharacterized protein</fullName>
    </submittedName>
</protein>
<dbReference type="AlphaFoldDB" id="A0A7R8VAW5"/>
<dbReference type="PANTHER" id="PTHR45738">
    <property type="entry name" value="POLYPHOSPHOINOSITIDE PHOSPHATASE"/>
    <property type="match status" value="1"/>
</dbReference>
<dbReference type="GO" id="GO:0046856">
    <property type="term" value="P:phosphatidylinositol dephosphorylation"/>
    <property type="evidence" value="ECO:0007669"/>
    <property type="project" value="InterPro"/>
</dbReference>
<dbReference type="EMBL" id="OA564546">
    <property type="protein sequence ID" value="CAD7194684.1"/>
    <property type="molecule type" value="Genomic_DNA"/>
</dbReference>
<dbReference type="PANTHER" id="PTHR45738:SF5">
    <property type="entry name" value="POLYPHOSPHOINOSITIDE PHOSPHATASE"/>
    <property type="match status" value="1"/>
</dbReference>